<dbReference type="AlphaFoldDB" id="A0A371H4X9"/>
<organism evidence="2 3">
    <name type="scientific">Mucuna pruriens</name>
    <name type="common">Velvet bean</name>
    <name type="synonym">Dolichos pruriens</name>
    <dbReference type="NCBI Taxonomy" id="157652"/>
    <lineage>
        <taxon>Eukaryota</taxon>
        <taxon>Viridiplantae</taxon>
        <taxon>Streptophyta</taxon>
        <taxon>Embryophyta</taxon>
        <taxon>Tracheophyta</taxon>
        <taxon>Spermatophyta</taxon>
        <taxon>Magnoliopsida</taxon>
        <taxon>eudicotyledons</taxon>
        <taxon>Gunneridae</taxon>
        <taxon>Pentapetalae</taxon>
        <taxon>rosids</taxon>
        <taxon>fabids</taxon>
        <taxon>Fabales</taxon>
        <taxon>Fabaceae</taxon>
        <taxon>Papilionoideae</taxon>
        <taxon>50 kb inversion clade</taxon>
        <taxon>NPAAA clade</taxon>
        <taxon>indigoferoid/millettioid clade</taxon>
        <taxon>Phaseoleae</taxon>
        <taxon>Mucuna</taxon>
    </lineage>
</organism>
<comment type="caution">
    <text evidence="2">The sequence shown here is derived from an EMBL/GenBank/DDBJ whole genome shotgun (WGS) entry which is preliminary data.</text>
</comment>
<dbReference type="EMBL" id="QJKJ01003562">
    <property type="protein sequence ID" value="RDX97840.1"/>
    <property type="molecule type" value="Genomic_DNA"/>
</dbReference>
<feature type="compositionally biased region" description="Polar residues" evidence="1">
    <location>
        <begin position="85"/>
        <end position="104"/>
    </location>
</feature>
<protein>
    <submittedName>
        <fullName evidence="2">Uncharacterized protein</fullName>
    </submittedName>
</protein>
<gene>
    <name evidence="2" type="ORF">CR513_19345</name>
</gene>
<evidence type="ECO:0000313" key="3">
    <source>
        <dbReference type="Proteomes" id="UP000257109"/>
    </source>
</evidence>
<name>A0A371H4X9_MUCPR</name>
<feature type="non-terminal residue" evidence="2">
    <location>
        <position position="1"/>
    </location>
</feature>
<evidence type="ECO:0000313" key="2">
    <source>
        <dbReference type="EMBL" id="RDX97840.1"/>
    </source>
</evidence>
<proteinExistence type="predicted"/>
<accession>A0A371H4X9</accession>
<evidence type="ECO:0000256" key="1">
    <source>
        <dbReference type="SAM" id="MobiDB-lite"/>
    </source>
</evidence>
<feature type="compositionally biased region" description="Low complexity" evidence="1">
    <location>
        <begin position="65"/>
        <end position="74"/>
    </location>
</feature>
<sequence length="104" mass="11699">MKELETIREYFDKLLSIANREQKQKIVMRQGVGEGALLVKHQEGRKMTRKKKGKKNLATSGDVVANENATTNTKNKTRGPKGNYPSCQTLWKNGSSSSQMLEET</sequence>
<keyword evidence="3" id="KW-1185">Reference proteome</keyword>
<dbReference type="Proteomes" id="UP000257109">
    <property type="component" value="Unassembled WGS sequence"/>
</dbReference>
<reference evidence="2" key="1">
    <citation type="submission" date="2018-05" db="EMBL/GenBank/DDBJ databases">
        <title>Draft genome of Mucuna pruriens seed.</title>
        <authorList>
            <person name="Nnadi N.E."/>
            <person name="Vos R."/>
            <person name="Hasami M.H."/>
            <person name="Devisetty U.K."/>
            <person name="Aguiy J.C."/>
        </authorList>
    </citation>
    <scope>NUCLEOTIDE SEQUENCE [LARGE SCALE GENOMIC DNA]</scope>
    <source>
        <strain evidence="2">JCA_2017</strain>
    </source>
</reference>
<feature type="region of interest" description="Disordered" evidence="1">
    <location>
        <begin position="42"/>
        <end position="104"/>
    </location>
</feature>